<dbReference type="Proteomes" id="UP000469724">
    <property type="component" value="Unassembled WGS sequence"/>
</dbReference>
<feature type="domain" description="YjeF C-terminal" evidence="1">
    <location>
        <begin position="116"/>
        <end position="266"/>
    </location>
</feature>
<reference evidence="2 3" key="1">
    <citation type="submission" date="2020-02" db="EMBL/GenBank/DDBJ databases">
        <title>Comparative genomics of sulfur disproportionating microorganisms.</title>
        <authorList>
            <person name="Ward L.M."/>
            <person name="Bertran E."/>
            <person name="Johnston D.T."/>
        </authorList>
    </citation>
    <scope>NUCLEOTIDE SEQUENCE [LARGE SCALE GENOMIC DNA]</scope>
    <source>
        <strain evidence="2 3">DSM 3696</strain>
    </source>
</reference>
<sequence>MLAVVGTIPDPDVPVTEGLADISNQGLTVDGLRVAPDRGTPALLAAAAAACATLGLPAPYAFLVGDEGLGHGSRALYRHLADVLPGRRFSTLVFHYLMPDVMWHDKVLFAVEAMPERPRLIADAGFMYAAKMSGQAASYDLFTPDAGELAFLADETAPHPFYTRGFVLHEENRVPDLIARAYRGENAATTLLVKGGTDYIADATGVLFTVDGPGEEAMEAMGGTGDTVAGMAAALMESGRSAPMAAWCAARANRLAGRLARPNPGSRIAEIIPHIPEALRQALAEEPVP</sequence>
<keyword evidence="3" id="KW-1185">Reference proteome</keyword>
<evidence type="ECO:0000313" key="2">
    <source>
        <dbReference type="EMBL" id="NDY57696.1"/>
    </source>
</evidence>
<dbReference type="InterPro" id="IPR000631">
    <property type="entry name" value="CARKD"/>
</dbReference>
<dbReference type="InterPro" id="IPR029056">
    <property type="entry name" value="Ribokinase-like"/>
</dbReference>
<name>A0A7K3NND0_9BACT</name>
<evidence type="ECO:0000259" key="1">
    <source>
        <dbReference type="Pfam" id="PF01256"/>
    </source>
</evidence>
<proteinExistence type="predicted"/>
<dbReference type="EMBL" id="JAAGRQ010000058">
    <property type="protein sequence ID" value="NDY57696.1"/>
    <property type="molecule type" value="Genomic_DNA"/>
</dbReference>
<protein>
    <submittedName>
        <fullName evidence="2">Sugar kinase</fullName>
    </submittedName>
</protein>
<keyword evidence="2" id="KW-0808">Transferase</keyword>
<dbReference type="Pfam" id="PF01256">
    <property type="entry name" value="Carb_kinase"/>
    <property type="match status" value="1"/>
</dbReference>
<dbReference type="GO" id="GO:0016301">
    <property type="term" value="F:kinase activity"/>
    <property type="evidence" value="ECO:0007669"/>
    <property type="project" value="UniProtKB-KW"/>
</dbReference>
<gene>
    <name evidence="2" type="ORF">G3N56_13245</name>
</gene>
<dbReference type="GO" id="GO:0016836">
    <property type="term" value="F:hydro-lyase activity"/>
    <property type="evidence" value="ECO:0007669"/>
    <property type="project" value="InterPro"/>
</dbReference>
<dbReference type="RefSeq" id="WP_163302780.1">
    <property type="nucleotide sequence ID" value="NZ_JAAGRQ010000058.1"/>
</dbReference>
<organism evidence="2 3">
    <name type="scientific">Desulfolutivibrio sulfodismutans</name>
    <dbReference type="NCBI Taxonomy" id="63561"/>
    <lineage>
        <taxon>Bacteria</taxon>
        <taxon>Pseudomonadati</taxon>
        <taxon>Thermodesulfobacteriota</taxon>
        <taxon>Desulfovibrionia</taxon>
        <taxon>Desulfovibrionales</taxon>
        <taxon>Desulfovibrionaceae</taxon>
        <taxon>Desulfolutivibrio</taxon>
    </lineage>
</organism>
<comment type="caution">
    <text evidence="2">The sequence shown here is derived from an EMBL/GenBank/DDBJ whole genome shotgun (WGS) entry which is preliminary data.</text>
</comment>
<keyword evidence="2" id="KW-0418">Kinase</keyword>
<accession>A0A7K3NND0</accession>
<dbReference type="SUPFAM" id="SSF53613">
    <property type="entry name" value="Ribokinase-like"/>
    <property type="match status" value="1"/>
</dbReference>
<evidence type="ECO:0000313" key="3">
    <source>
        <dbReference type="Proteomes" id="UP000469724"/>
    </source>
</evidence>
<dbReference type="AlphaFoldDB" id="A0A7K3NND0"/>
<dbReference type="Gene3D" id="3.40.1190.20">
    <property type="match status" value="1"/>
</dbReference>